<dbReference type="EMBL" id="CP012150">
    <property type="protein sequence ID" value="AKS32317.1"/>
    <property type="molecule type" value="Genomic_DNA"/>
</dbReference>
<accession>A0A0K0X4K8</accession>
<dbReference type="STRING" id="134601.AFA91_11020"/>
<dbReference type="GO" id="GO:1903509">
    <property type="term" value="P:liposaccharide metabolic process"/>
    <property type="evidence" value="ECO:0007669"/>
    <property type="project" value="UniProtKB-ARBA"/>
</dbReference>
<dbReference type="Proteomes" id="UP000062255">
    <property type="component" value="Chromosome"/>
</dbReference>
<evidence type="ECO:0000313" key="4">
    <source>
        <dbReference type="EMBL" id="AKS32317.1"/>
    </source>
</evidence>
<name>A0A0K0X4K8_MYCGD</name>
<sequence>MRILQVATLFSPDGLYGGPTRVASNQSAELVRRGHEVTIAGAARGYRTLPTQLNGVPAKLFAARSILRRGGFAWTCAPGLTAWLRGNWAGFDTVHVHFARDLVGMPVAAAARRRGIPYVLQTHGMVVPTDHPLAAPLDRMWTRDLLRDARAVFFLDSSEREQLVSVAGPDLRLVQLGNGVPEYPAVHPHRAPGRAPEVLFAARMHARKRPLVFVEMARELLASGVDARFTLVGPDEGEGPALRAAIDGDPRITWEGALSPDAIPARMAEADVYVLPSVREPYPMSVLEAMSVGLPVVVTDDCGLAPIIEQSGCGAVTDASVSGLVTAVGSILRDRVRARSIGERGRDTALERFGMRRVGDRLVSTYTDALVGAP</sequence>
<dbReference type="Pfam" id="PF13579">
    <property type="entry name" value="Glyco_trans_4_4"/>
    <property type="match status" value="1"/>
</dbReference>
<dbReference type="AlphaFoldDB" id="A0A0K0X4K8"/>
<dbReference type="Pfam" id="PF13692">
    <property type="entry name" value="Glyco_trans_1_4"/>
    <property type="match status" value="1"/>
</dbReference>
<reference evidence="4 5" key="1">
    <citation type="submission" date="2015-07" db="EMBL/GenBank/DDBJ databases">
        <title>Complete genome sequence of Mycobacterium goodii X7B, a facultative thermophilic biodesulfurizing bacterium.</title>
        <authorList>
            <person name="Yu B."/>
            <person name="Li F."/>
            <person name="Xu P."/>
        </authorList>
    </citation>
    <scope>NUCLEOTIDE SEQUENCE [LARGE SCALE GENOMIC DNA]</scope>
    <source>
        <strain evidence="4 5">X7B</strain>
    </source>
</reference>
<keyword evidence="2 4" id="KW-0808">Transferase</keyword>
<dbReference type="OrthoDB" id="4316343at2"/>
<feature type="domain" description="Glycosyltransferase subfamily 4-like N-terminal" evidence="3">
    <location>
        <begin position="17"/>
        <end position="179"/>
    </location>
</feature>
<dbReference type="GO" id="GO:1901137">
    <property type="term" value="P:carbohydrate derivative biosynthetic process"/>
    <property type="evidence" value="ECO:0007669"/>
    <property type="project" value="UniProtKB-ARBA"/>
</dbReference>
<evidence type="ECO:0000256" key="1">
    <source>
        <dbReference type="ARBA" id="ARBA00022676"/>
    </source>
</evidence>
<dbReference type="PANTHER" id="PTHR45947:SF3">
    <property type="entry name" value="SULFOQUINOVOSYL TRANSFERASE SQD2"/>
    <property type="match status" value="1"/>
</dbReference>
<organism evidence="4 5">
    <name type="scientific">Mycolicibacterium goodii</name>
    <name type="common">Mycobacterium goodii</name>
    <dbReference type="NCBI Taxonomy" id="134601"/>
    <lineage>
        <taxon>Bacteria</taxon>
        <taxon>Bacillati</taxon>
        <taxon>Actinomycetota</taxon>
        <taxon>Actinomycetes</taxon>
        <taxon>Mycobacteriales</taxon>
        <taxon>Mycobacteriaceae</taxon>
        <taxon>Mycolicibacterium</taxon>
    </lineage>
</organism>
<dbReference type="InterPro" id="IPR050194">
    <property type="entry name" value="Glycosyltransferase_grp1"/>
</dbReference>
<dbReference type="Gene3D" id="3.40.50.2000">
    <property type="entry name" value="Glycogen Phosphorylase B"/>
    <property type="match status" value="2"/>
</dbReference>
<dbReference type="RefSeq" id="WP_049744744.1">
    <property type="nucleotide sequence ID" value="NZ_CP012150.1"/>
</dbReference>
<dbReference type="PANTHER" id="PTHR45947">
    <property type="entry name" value="SULFOQUINOVOSYL TRANSFERASE SQD2"/>
    <property type="match status" value="1"/>
</dbReference>
<dbReference type="KEGG" id="mgo:AFA91_11020"/>
<evidence type="ECO:0000313" key="5">
    <source>
        <dbReference type="Proteomes" id="UP000062255"/>
    </source>
</evidence>
<dbReference type="GO" id="GO:0008610">
    <property type="term" value="P:lipid biosynthetic process"/>
    <property type="evidence" value="ECO:0007669"/>
    <property type="project" value="UniProtKB-ARBA"/>
</dbReference>
<dbReference type="CDD" id="cd03821">
    <property type="entry name" value="GT4_Bme6-like"/>
    <property type="match status" value="1"/>
</dbReference>
<protein>
    <submittedName>
        <fullName evidence="4">Glycosyl transferase family 1</fullName>
    </submittedName>
</protein>
<dbReference type="GO" id="GO:0016757">
    <property type="term" value="F:glycosyltransferase activity"/>
    <property type="evidence" value="ECO:0007669"/>
    <property type="project" value="UniProtKB-KW"/>
</dbReference>
<dbReference type="InterPro" id="IPR028098">
    <property type="entry name" value="Glyco_trans_4-like_N"/>
</dbReference>
<proteinExistence type="predicted"/>
<dbReference type="PATRIC" id="fig|134601.6.peg.2297"/>
<evidence type="ECO:0000256" key="2">
    <source>
        <dbReference type="ARBA" id="ARBA00022679"/>
    </source>
</evidence>
<keyword evidence="1" id="KW-0328">Glycosyltransferase</keyword>
<gene>
    <name evidence="4" type="ORF">AFA91_11020</name>
</gene>
<dbReference type="SUPFAM" id="SSF53756">
    <property type="entry name" value="UDP-Glycosyltransferase/glycogen phosphorylase"/>
    <property type="match status" value="1"/>
</dbReference>
<evidence type="ECO:0000259" key="3">
    <source>
        <dbReference type="Pfam" id="PF13579"/>
    </source>
</evidence>